<feature type="coiled-coil region" evidence="1">
    <location>
        <begin position="107"/>
        <end position="163"/>
    </location>
</feature>
<proteinExistence type="predicted"/>
<reference evidence="3 4" key="1">
    <citation type="journal article" date="2017" name="Gigascience">
        <title>Draft genome of the honey bee ectoparasitic mite, Tropilaelaps mercedesae, is shaped by the parasitic life history.</title>
        <authorList>
            <person name="Dong X."/>
            <person name="Armstrong S.D."/>
            <person name="Xia D."/>
            <person name="Makepeace B.L."/>
            <person name="Darby A.C."/>
            <person name="Kadowaki T."/>
        </authorList>
    </citation>
    <scope>NUCLEOTIDE SEQUENCE [LARGE SCALE GENOMIC DNA]</scope>
    <source>
        <strain evidence="3">Wuxi-XJTLU</strain>
    </source>
</reference>
<dbReference type="EMBL" id="MNPL01000751">
    <property type="protein sequence ID" value="OQR79740.1"/>
    <property type="molecule type" value="Genomic_DNA"/>
</dbReference>
<evidence type="ECO:0000313" key="4">
    <source>
        <dbReference type="Proteomes" id="UP000192247"/>
    </source>
</evidence>
<feature type="compositionally biased region" description="Polar residues" evidence="2">
    <location>
        <begin position="1"/>
        <end position="20"/>
    </location>
</feature>
<dbReference type="Proteomes" id="UP000192247">
    <property type="component" value="Unassembled WGS sequence"/>
</dbReference>
<feature type="coiled-coil region" evidence="1">
    <location>
        <begin position="210"/>
        <end position="237"/>
    </location>
</feature>
<organism evidence="3 4">
    <name type="scientific">Tropilaelaps mercedesae</name>
    <dbReference type="NCBI Taxonomy" id="418985"/>
    <lineage>
        <taxon>Eukaryota</taxon>
        <taxon>Metazoa</taxon>
        <taxon>Ecdysozoa</taxon>
        <taxon>Arthropoda</taxon>
        <taxon>Chelicerata</taxon>
        <taxon>Arachnida</taxon>
        <taxon>Acari</taxon>
        <taxon>Parasitiformes</taxon>
        <taxon>Mesostigmata</taxon>
        <taxon>Gamasina</taxon>
        <taxon>Dermanyssoidea</taxon>
        <taxon>Laelapidae</taxon>
        <taxon>Tropilaelaps</taxon>
    </lineage>
</organism>
<dbReference type="AlphaFoldDB" id="A0A1V9Y202"/>
<keyword evidence="4" id="KW-1185">Reference proteome</keyword>
<gene>
    <name evidence="3" type="ORF">BIW11_05522</name>
</gene>
<feature type="region of interest" description="Disordered" evidence="2">
    <location>
        <begin position="1"/>
        <end position="45"/>
    </location>
</feature>
<feature type="region of interest" description="Disordered" evidence="2">
    <location>
        <begin position="286"/>
        <end position="337"/>
    </location>
</feature>
<name>A0A1V9Y202_9ACAR</name>
<sequence length="484" mass="55264">MASQDLCNRSNQTGDQNASRSVHEDHNLRGQRDEDNDDDGEGSERSLREIEDCLQALSFKMEKHARQEQAAFALVIENAKLLSDLERQRSARAAAEKSQRIELLKRSRQLAEEISVAKAENERLEKKIVAEKDSLRRRAVLAKVEVEEKINTFEDAKKRIAKEVKVRKEAYKKRIHTTLTEIEARHRKAMDLLGEQDNHQRCVTSLAQLRESREKKLHELDAEIASYKEDIIGLRHQLKILDKRTRNRTNLMGQSRQRRRGRQQSPQRTRLTLNGVKSASWENIVRSPTSTSQLPEDVVGNSPVEIPDSDAEMSPVEDLDNGPQQHHHANKIGHNDIGSSYRKFTEEATRNSPHSVEQQQDIIFRATEISELTAGPSDFEKRPSDGDQIDHDCVSNEEGTVSTIEVHELPGASTQKSAKRRRLFYDPNPALAESSPLKKTRSNPDDTEDKRIKDYLENLWSLVQKAPKKPVSWSHRNPATDRGD</sequence>
<evidence type="ECO:0000256" key="1">
    <source>
        <dbReference type="SAM" id="Coils"/>
    </source>
</evidence>
<feature type="region of interest" description="Disordered" evidence="2">
    <location>
        <begin position="407"/>
        <end position="450"/>
    </location>
</feature>
<evidence type="ECO:0000256" key="2">
    <source>
        <dbReference type="SAM" id="MobiDB-lite"/>
    </source>
</evidence>
<feature type="compositionally biased region" description="Basic and acidic residues" evidence="2">
    <location>
        <begin position="21"/>
        <end position="33"/>
    </location>
</feature>
<feature type="region of interest" description="Disordered" evidence="2">
    <location>
        <begin position="245"/>
        <end position="273"/>
    </location>
</feature>
<accession>A0A1V9Y202</accession>
<comment type="caution">
    <text evidence="3">The sequence shown here is derived from an EMBL/GenBank/DDBJ whole genome shotgun (WGS) entry which is preliminary data.</text>
</comment>
<evidence type="ECO:0000313" key="3">
    <source>
        <dbReference type="EMBL" id="OQR79740.1"/>
    </source>
</evidence>
<feature type="compositionally biased region" description="Acidic residues" evidence="2">
    <location>
        <begin position="307"/>
        <end position="320"/>
    </location>
</feature>
<protein>
    <submittedName>
        <fullName evidence="3">Uncharacterized protein</fullName>
    </submittedName>
</protein>
<dbReference type="OrthoDB" id="10583095at2759"/>
<dbReference type="InParanoid" id="A0A1V9Y202"/>
<keyword evidence="1" id="KW-0175">Coiled coil</keyword>